<sequence length="215" mass="24752">MIKSEFLKLKNSTGFYLVSTYTLLELLVIPIYLFFRNDRVSMINVSLIIMLSFPILASILSIFVFEQESAANNFQEIITSKRTVKIWLSKLLVLDAFCFLPSSIVWLVVGTLQNDLKQGLILAITNWILIIFLNHFHILLSFFIKKGGNIIISIVETLFLVFASNKVLLGAYWCPVVLPVNFLLTINVFYIIMLFIWIVFCVIIIVLFSKRMRAI</sequence>
<organism evidence="2 3">
    <name type="scientific">Streptococcus intermedius</name>
    <dbReference type="NCBI Taxonomy" id="1338"/>
    <lineage>
        <taxon>Bacteria</taxon>
        <taxon>Bacillati</taxon>
        <taxon>Bacillota</taxon>
        <taxon>Bacilli</taxon>
        <taxon>Lactobacillales</taxon>
        <taxon>Streptococcaceae</taxon>
        <taxon>Streptococcus</taxon>
        <taxon>Streptococcus anginosus group</taxon>
    </lineage>
</organism>
<feature type="transmembrane region" description="Helical" evidence="1">
    <location>
        <begin position="150"/>
        <end position="173"/>
    </location>
</feature>
<protein>
    <recommendedName>
        <fullName evidence="4">ABC-2 family transporter protein</fullName>
    </recommendedName>
</protein>
<proteinExistence type="predicted"/>
<feature type="transmembrane region" description="Helical" evidence="1">
    <location>
        <begin position="86"/>
        <end position="108"/>
    </location>
</feature>
<gene>
    <name evidence="2" type="ORF">SITYG_07980</name>
</gene>
<dbReference type="InterPro" id="IPR049527">
    <property type="entry name" value="ABC_permease_NisG-like"/>
</dbReference>
<reference evidence="2 3" key="1">
    <citation type="journal article" date="2017" name="Infect. Immun.">
        <title>Characterization of the Pathogenicity of Streptococcus intermedius TYG1620 Isolated from a Human Brain Abscess Based on the Complete Genome Sequence with Transcriptome Analysis and Transposon Mutagenesis in a Murine Subcutaneous Abscess Model.</title>
        <authorList>
            <person name="Hasegawa N."/>
            <person name="Sekizuka T."/>
            <person name="Sugi Y."/>
            <person name="Kawakami N."/>
            <person name="Ogasawara Y."/>
            <person name="Kato K."/>
            <person name="Yamashita A."/>
            <person name="Takeuchi F."/>
            <person name="Kuroda M."/>
        </authorList>
    </citation>
    <scope>NUCLEOTIDE SEQUENCE [LARGE SCALE GENOMIC DNA]</scope>
    <source>
        <strain evidence="2 3">TYG1620</strain>
    </source>
</reference>
<feature type="transmembrane region" description="Helical" evidence="1">
    <location>
        <begin position="12"/>
        <end position="35"/>
    </location>
</feature>
<feature type="transmembrane region" description="Helical" evidence="1">
    <location>
        <begin position="188"/>
        <end position="208"/>
    </location>
</feature>
<dbReference type="RefSeq" id="WP_096362745.1">
    <property type="nucleotide sequence ID" value="NZ_AP014880.1"/>
</dbReference>
<keyword evidence="1" id="KW-0472">Membrane</keyword>
<evidence type="ECO:0008006" key="4">
    <source>
        <dbReference type="Google" id="ProtNLM"/>
    </source>
</evidence>
<dbReference type="EMBL" id="AP014880">
    <property type="protein sequence ID" value="BAW16782.1"/>
    <property type="molecule type" value="Genomic_DNA"/>
</dbReference>
<feature type="transmembrane region" description="Helical" evidence="1">
    <location>
        <begin position="41"/>
        <end position="65"/>
    </location>
</feature>
<keyword evidence="1" id="KW-1133">Transmembrane helix</keyword>
<evidence type="ECO:0000313" key="3">
    <source>
        <dbReference type="Proteomes" id="UP000217792"/>
    </source>
</evidence>
<dbReference type="CDD" id="cd21810">
    <property type="entry name" value="ABC-2_lan_permease_NisG-like"/>
    <property type="match status" value="1"/>
</dbReference>
<accession>A0AAD1C8V1</accession>
<evidence type="ECO:0000256" key="1">
    <source>
        <dbReference type="SAM" id="Phobius"/>
    </source>
</evidence>
<keyword evidence="1" id="KW-0812">Transmembrane</keyword>
<dbReference type="AlphaFoldDB" id="A0AAD1C8V1"/>
<name>A0AAD1C8V1_STRIT</name>
<dbReference type="Proteomes" id="UP000217792">
    <property type="component" value="Chromosome"/>
</dbReference>
<feature type="transmembrane region" description="Helical" evidence="1">
    <location>
        <begin position="120"/>
        <end position="143"/>
    </location>
</feature>
<evidence type="ECO:0000313" key="2">
    <source>
        <dbReference type="EMBL" id="BAW16782.1"/>
    </source>
</evidence>